<dbReference type="PANTHER" id="PTHR24363:SF0">
    <property type="entry name" value="SERINE_THREONINE KINASE LIKE DOMAIN CONTAINING 1"/>
    <property type="match status" value="1"/>
</dbReference>
<dbReference type="GO" id="GO:0005524">
    <property type="term" value="F:ATP binding"/>
    <property type="evidence" value="ECO:0007669"/>
    <property type="project" value="UniProtKB-KW"/>
</dbReference>
<dbReference type="Proteomes" id="UP000823904">
    <property type="component" value="Unassembled WGS sequence"/>
</dbReference>
<evidence type="ECO:0000256" key="2">
    <source>
        <dbReference type="ARBA" id="ARBA00022527"/>
    </source>
</evidence>
<sequence>MGIEEEYRLSCYEELTEMGQKPKVHLVKEVTTGDIFIKKEIAEDVVLIYQRLRREKIKGIPQIHEIIENENQAFVIEDYIHGRSLEKILEQERQMEVRETAEIVLDICKILRRLHEQKEPVIHRDIKPSNIMISSEGTLYVIDFDAARLYSREKRQDTQLLGTKRYAPPEQYGLGQTDARSDIYALGIMMNVMVTGEYPDERMADGEIGNVIGRCIPWEPKERYQTVRELEEDLKEILFPTNEKQKESLRGSSGEKTGILGFRSKVLWKMAAAVIGYLFLAFVCLRMDITNQNGVPLSGGQLWLERGFVLAIFLLNLLYLGNFAGLREKSFGKWRDSRWLSWLIAAAWVVGITFFCLICMMLTEAIIWGSV</sequence>
<evidence type="ECO:0000256" key="3">
    <source>
        <dbReference type="ARBA" id="ARBA00022679"/>
    </source>
</evidence>
<evidence type="ECO:0000256" key="4">
    <source>
        <dbReference type="ARBA" id="ARBA00022741"/>
    </source>
</evidence>
<reference evidence="11" key="1">
    <citation type="journal article" date="2021" name="PeerJ">
        <title>Extensive microbial diversity within the chicken gut microbiome revealed by metagenomics and culture.</title>
        <authorList>
            <person name="Gilroy R."/>
            <person name="Ravi A."/>
            <person name="Getino M."/>
            <person name="Pursley I."/>
            <person name="Horton D.L."/>
            <person name="Alikhan N.F."/>
            <person name="Baker D."/>
            <person name="Gharbi K."/>
            <person name="Hall N."/>
            <person name="Watson M."/>
            <person name="Adriaenssens E.M."/>
            <person name="Foster-Nyarko E."/>
            <person name="Jarju S."/>
            <person name="Secka A."/>
            <person name="Antonio M."/>
            <person name="Oren A."/>
            <person name="Chaudhuri R.R."/>
            <person name="La Ragione R."/>
            <person name="Hildebrand F."/>
            <person name="Pallen M.J."/>
        </authorList>
    </citation>
    <scope>NUCLEOTIDE SEQUENCE</scope>
    <source>
        <strain evidence="11">ChiSjej3B21-8574</strain>
    </source>
</reference>
<evidence type="ECO:0000256" key="1">
    <source>
        <dbReference type="ARBA" id="ARBA00012513"/>
    </source>
</evidence>
<dbReference type="AlphaFoldDB" id="A0A9D2TA52"/>
<keyword evidence="3" id="KW-0808">Transferase</keyword>
<keyword evidence="5 11" id="KW-0418">Kinase</keyword>
<keyword evidence="4" id="KW-0547">Nucleotide-binding</keyword>
<dbReference type="CDD" id="cd14014">
    <property type="entry name" value="STKc_PknB_like"/>
    <property type="match status" value="1"/>
</dbReference>
<dbReference type="PANTHER" id="PTHR24363">
    <property type="entry name" value="SERINE/THREONINE PROTEIN KINASE"/>
    <property type="match status" value="1"/>
</dbReference>
<feature type="domain" description="Protein kinase" evidence="10">
    <location>
        <begin position="1"/>
        <end position="267"/>
    </location>
</feature>
<dbReference type="InterPro" id="IPR000719">
    <property type="entry name" value="Prot_kinase_dom"/>
</dbReference>
<dbReference type="InterPro" id="IPR011009">
    <property type="entry name" value="Kinase-like_dom_sf"/>
</dbReference>
<dbReference type="PROSITE" id="PS00108">
    <property type="entry name" value="PROTEIN_KINASE_ST"/>
    <property type="match status" value="1"/>
</dbReference>
<name>A0A9D2TA52_9FIRM</name>
<feature type="transmembrane region" description="Helical" evidence="9">
    <location>
        <begin position="308"/>
        <end position="327"/>
    </location>
</feature>
<dbReference type="PROSITE" id="PS50011">
    <property type="entry name" value="PROTEIN_KINASE_DOM"/>
    <property type="match status" value="1"/>
</dbReference>
<comment type="caution">
    <text evidence="11">The sequence shown here is derived from an EMBL/GenBank/DDBJ whole genome shotgun (WGS) entry which is preliminary data.</text>
</comment>
<dbReference type="EC" id="2.7.11.1" evidence="1"/>
<evidence type="ECO:0000259" key="10">
    <source>
        <dbReference type="PROSITE" id="PS50011"/>
    </source>
</evidence>
<keyword evidence="6" id="KW-0067">ATP-binding</keyword>
<dbReference type="GO" id="GO:0004674">
    <property type="term" value="F:protein serine/threonine kinase activity"/>
    <property type="evidence" value="ECO:0007669"/>
    <property type="project" value="UniProtKB-KW"/>
</dbReference>
<comment type="catalytic activity">
    <reaction evidence="8">
        <text>L-seryl-[protein] + ATP = O-phospho-L-seryl-[protein] + ADP + H(+)</text>
        <dbReference type="Rhea" id="RHEA:17989"/>
        <dbReference type="Rhea" id="RHEA-COMP:9863"/>
        <dbReference type="Rhea" id="RHEA-COMP:11604"/>
        <dbReference type="ChEBI" id="CHEBI:15378"/>
        <dbReference type="ChEBI" id="CHEBI:29999"/>
        <dbReference type="ChEBI" id="CHEBI:30616"/>
        <dbReference type="ChEBI" id="CHEBI:83421"/>
        <dbReference type="ChEBI" id="CHEBI:456216"/>
        <dbReference type="EC" id="2.7.11.1"/>
    </reaction>
</comment>
<evidence type="ECO:0000256" key="9">
    <source>
        <dbReference type="SAM" id="Phobius"/>
    </source>
</evidence>
<keyword evidence="9" id="KW-0472">Membrane</keyword>
<accession>A0A9D2TA52</accession>
<dbReference type="SUPFAM" id="SSF56112">
    <property type="entry name" value="Protein kinase-like (PK-like)"/>
    <property type="match status" value="1"/>
</dbReference>
<dbReference type="Pfam" id="PF00069">
    <property type="entry name" value="Pkinase"/>
    <property type="match status" value="1"/>
</dbReference>
<reference evidence="11" key="2">
    <citation type="submission" date="2021-04" db="EMBL/GenBank/DDBJ databases">
        <authorList>
            <person name="Gilroy R."/>
        </authorList>
    </citation>
    <scope>NUCLEOTIDE SEQUENCE</scope>
    <source>
        <strain evidence="11">ChiSjej3B21-8574</strain>
    </source>
</reference>
<keyword evidence="9" id="KW-1133">Transmembrane helix</keyword>
<keyword evidence="9" id="KW-0812">Transmembrane</keyword>
<dbReference type="InterPro" id="IPR008271">
    <property type="entry name" value="Ser/Thr_kinase_AS"/>
</dbReference>
<dbReference type="SMART" id="SM00220">
    <property type="entry name" value="S_TKc"/>
    <property type="match status" value="1"/>
</dbReference>
<feature type="transmembrane region" description="Helical" evidence="9">
    <location>
        <begin position="339"/>
        <end position="368"/>
    </location>
</feature>
<protein>
    <recommendedName>
        <fullName evidence="1">non-specific serine/threonine protein kinase</fullName>
        <ecNumber evidence="1">2.7.11.1</ecNumber>
    </recommendedName>
</protein>
<dbReference type="EMBL" id="DWWD01000036">
    <property type="protein sequence ID" value="HJC50685.1"/>
    <property type="molecule type" value="Genomic_DNA"/>
</dbReference>
<evidence type="ECO:0000256" key="5">
    <source>
        <dbReference type="ARBA" id="ARBA00022777"/>
    </source>
</evidence>
<comment type="catalytic activity">
    <reaction evidence="7">
        <text>L-threonyl-[protein] + ATP = O-phospho-L-threonyl-[protein] + ADP + H(+)</text>
        <dbReference type="Rhea" id="RHEA:46608"/>
        <dbReference type="Rhea" id="RHEA-COMP:11060"/>
        <dbReference type="Rhea" id="RHEA-COMP:11605"/>
        <dbReference type="ChEBI" id="CHEBI:15378"/>
        <dbReference type="ChEBI" id="CHEBI:30013"/>
        <dbReference type="ChEBI" id="CHEBI:30616"/>
        <dbReference type="ChEBI" id="CHEBI:61977"/>
        <dbReference type="ChEBI" id="CHEBI:456216"/>
        <dbReference type="EC" id="2.7.11.1"/>
    </reaction>
</comment>
<proteinExistence type="predicted"/>
<evidence type="ECO:0000313" key="12">
    <source>
        <dbReference type="Proteomes" id="UP000823904"/>
    </source>
</evidence>
<evidence type="ECO:0000256" key="6">
    <source>
        <dbReference type="ARBA" id="ARBA00022840"/>
    </source>
</evidence>
<organism evidence="11 12">
    <name type="scientific">Candidatus Anaerostipes avistercoris</name>
    <dbReference type="NCBI Taxonomy" id="2838462"/>
    <lineage>
        <taxon>Bacteria</taxon>
        <taxon>Bacillati</taxon>
        <taxon>Bacillota</taxon>
        <taxon>Clostridia</taxon>
        <taxon>Lachnospirales</taxon>
        <taxon>Lachnospiraceae</taxon>
        <taxon>Anaerostipes</taxon>
    </lineage>
</organism>
<gene>
    <name evidence="11" type="ORF">H9754_08995</name>
</gene>
<evidence type="ECO:0000313" key="11">
    <source>
        <dbReference type="EMBL" id="HJC50685.1"/>
    </source>
</evidence>
<feature type="transmembrane region" description="Helical" evidence="9">
    <location>
        <begin position="266"/>
        <end position="288"/>
    </location>
</feature>
<evidence type="ECO:0000256" key="7">
    <source>
        <dbReference type="ARBA" id="ARBA00047899"/>
    </source>
</evidence>
<keyword evidence="2 11" id="KW-0723">Serine/threonine-protein kinase</keyword>
<evidence type="ECO:0000256" key="8">
    <source>
        <dbReference type="ARBA" id="ARBA00048679"/>
    </source>
</evidence>
<dbReference type="Gene3D" id="1.10.510.10">
    <property type="entry name" value="Transferase(Phosphotransferase) domain 1"/>
    <property type="match status" value="1"/>
</dbReference>